<dbReference type="AlphaFoldDB" id="A0A1Y0VP34"/>
<evidence type="ECO:0000313" key="1">
    <source>
        <dbReference type="EMBL" id="ARW19915.1"/>
    </source>
</evidence>
<accession>A0A1Y0VP34</accession>
<gene>
    <name evidence="1" type="ORF">S100892_01343</name>
</gene>
<proteinExistence type="predicted"/>
<sequence>MAVISLDGIDEKVADRVVELIIPKIEERINKTLKTDKLMTQDEVMEKLHVGYELFKRDYYPTMPHIGHGRGIRYSEKAIDKWIEENQETLI</sequence>
<reference evidence="1 2" key="1">
    <citation type="submission" date="2017-05" db="EMBL/GenBank/DDBJ databases">
        <title>Genome sequence of Pediococcus pentosaceus strain SRCM100892.</title>
        <authorList>
            <person name="Cho S.H."/>
        </authorList>
    </citation>
    <scope>NUCLEOTIDE SEQUENCE [LARGE SCALE GENOMIC DNA]</scope>
    <source>
        <strain evidence="1 2">SRCM100892</strain>
    </source>
</reference>
<protein>
    <recommendedName>
        <fullName evidence="3">Helix-turn-helix domain-containing protein</fullName>
    </recommendedName>
</protein>
<organism evidence="1 2">
    <name type="scientific">Pediococcus pentosaceus</name>
    <dbReference type="NCBI Taxonomy" id="1255"/>
    <lineage>
        <taxon>Bacteria</taxon>
        <taxon>Bacillati</taxon>
        <taxon>Bacillota</taxon>
        <taxon>Bacilli</taxon>
        <taxon>Lactobacillales</taxon>
        <taxon>Lactobacillaceae</taxon>
        <taxon>Pediococcus</taxon>
    </lineage>
</organism>
<dbReference type="RefSeq" id="WP_094104561.1">
    <property type="nucleotide sequence ID" value="NZ_JADOFU010000005.1"/>
</dbReference>
<evidence type="ECO:0008006" key="3">
    <source>
        <dbReference type="Google" id="ProtNLM"/>
    </source>
</evidence>
<dbReference type="EMBL" id="CP021474">
    <property type="protein sequence ID" value="ARW19915.1"/>
    <property type="molecule type" value="Genomic_DNA"/>
</dbReference>
<evidence type="ECO:0000313" key="2">
    <source>
        <dbReference type="Proteomes" id="UP000196118"/>
    </source>
</evidence>
<dbReference type="Proteomes" id="UP000196118">
    <property type="component" value="Chromosome"/>
</dbReference>
<name>A0A1Y0VP34_PEDPE</name>